<keyword evidence="7 8" id="KW-0275">Fatty acid biosynthesis</keyword>
<dbReference type="GO" id="GO:0005737">
    <property type="term" value="C:cytoplasm"/>
    <property type="evidence" value="ECO:0007669"/>
    <property type="project" value="UniProtKB-SubCell"/>
</dbReference>
<keyword evidence="11" id="KW-1185">Reference proteome</keyword>
<accession>A0A3D8J8P9</accession>
<evidence type="ECO:0000256" key="2">
    <source>
        <dbReference type="ARBA" id="ARBA00022679"/>
    </source>
</evidence>
<evidence type="ECO:0000259" key="9">
    <source>
        <dbReference type="Pfam" id="PF01648"/>
    </source>
</evidence>
<dbReference type="InterPro" id="IPR008278">
    <property type="entry name" value="4-PPantetheinyl_Trfase_dom"/>
</dbReference>
<comment type="caution">
    <text evidence="10">The sequence shown here is derived from an EMBL/GenBank/DDBJ whole genome shotgun (WGS) entry which is preliminary data.</text>
</comment>
<dbReference type="InterPro" id="IPR037143">
    <property type="entry name" value="4-PPantetheinyl_Trfase_dom_sf"/>
</dbReference>
<evidence type="ECO:0000256" key="7">
    <source>
        <dbReference type="ARBA" id="ARBA00023160"/>
    </source>
</evidence>
<feature type="binding site" evidence="8">
    <location>
        <position position="6"/>
    </location>
    <ligand>
        <name>Mg(2+)</name>
        <dbReference type="ChEBI" id="CHEBI:18420"/>
    </ligand>
</feature>
<reference evidence="10 11" key="1">
    <citation type="submission" date="2018-04" db="EMBL/GenBank/DDBJ databases">
        <title>Novel Campyloabacter and Helicobacter Species and Strains.</title>
        <authorList>
            <person name="Mannion A.J."/>
            <person name="Shen Z."/>
            <person name="Fox J.G."/>
        </authorList>
    </citation>
    <scope>NUCLEOTIDE SEQUENCE [LARGE SCALE GENOMIC DNA]</scope>
    <source>
        <strain evidence="10 11">MIT 04-9362</strain>
    </source>
</reference>
<feature type="binding site" evidence="8">
    <location>
        <position position="52"/>
    </location>
    <ligand>
        <name>Mg(2+)</name>
        <dbReference type="ChEBI" id="CHEBI:18420"/>
    </ligand>
</feature>
<sequence length="116" mass="12998">MEIGVDIVSIFRIKKILDKHADAFLKKFLSLEEIALTKYNPQTIAGFWAAKEACSKALGVGIGKHLSFLDIQLTKNHNNAPLITLINNKMEYFEIKNLKVSITHETEFAIAVVIAQ</sequence>
<evidence type="ECO:0000313" key="11">
    <source>
        <dbReference type="Proteomes" id="UP000256695"/>
    </source>
</evidence>
<dbReference type="EC" id="2.7.8.7" evidence="8"/>
<dbReference type="AlphaFoldDB" id="A0A3D8J8P9"/>
<keyword evidence="8" id="KW-0963">Cytoplasm</keyword>
<comment type="subcellular location">
    <subcellularLocation>
        <location evidence="8">Cytoplasm</location>
    </subcellularLocation>
</comment>
<gene>
    <name evidence="8" type="primary">acpS</name>
    <name evidence="10" type="ORF">CQA57_04275</name>
</gene>
<dbReference type="GO" id="GO:0006633">
    <property type="term" value="P:fatty acid biosynthetic process"/>
    <property type="evidence" value="ECO:0007669"/>
    <property type="project" value="UniProtKB-UniRule"/>
</dbReference>
<dbReference type="GO" id="GO:0000287">
    <property type="term" value="F:magnesium ion binding"/>
    <property type="evidence" value="ECO:0007669"/>
    <property type="project" value="UniProtKB-UniRule"/>
</dbReference>
<dbReference type="HAMAP" id="MF_00101">
    <property type="entry name" value="AcpS"/>
    <property type="match status" value="1"/>
</dbReference>
<organism evidence="10 11">
    <name type="scientific">Helicobacter anseris</name>
    <dbReference type="NCBI Taxonomy" id="375926"/>
    <lineage>
        <taxon>Bacteria</taxon>
        <taxon>Pseudomonadati</taxon>
        <taxon>Campylobacterota</taxon>
        <taxon>Epsilonproteobacteria</taxon>
        <taxon>Campylobacterales</taxon>
        <taxon>Helicobacteraceae</taxon>
        <taxon>Helicobacter</taxon>
    </lineage>
</organism>
<keyword evidence="5 8" id="KW-0460">Magnesium</keyword>
<evidence type="ECO:0000256" key="6">
    <source>
        <dbReference type="ARBA" id="ARBA00023098"/>
    </source>
</evidence>
<protein>
    <recommendedName>
        <fullName evidence="8">Holo-[acyl-carrier-protein] synthase</fullName>
        <shortName evidence="8">Holo-ACP synthase</shortName>
        <ecNumber evidence="8">2.7.8.7</ecNumber>
    </recommendedName>
    <alternativeName>
        <fullName evidence="8">4'-phosphopantetheinyl transferase AcpS</fullName>
    </alternativeName>
</protein>
<evidence type="ECO:0000256" key="8">
    <source>
        <dbReference type="HAMAP-Rule" id="MF_00101"/>
    </source>
</evidence>
<dbReference type="GO" id="GO:0008897">
    <property type="term" value="F:holo-[acyl-carrier-protein] synthase activity"/>
    <property type="evidence" value="ECO:0007669"/>
    <property type="project" value="UniProtKB-UniRule"/>
</dbReference>
<keyword evidence="1 8" id="KW-0444">Lipid biosynthesis</keyword>
<comment type="cofactor">
    <cofactor evidence="8">
        <name>Mg(2+)</name>
        <dbReference type="ChEBI" id="CHEBI:18420"/>
    </cofactor>
</comment>
<dbReference type="Gene3D" id="3.90.470.20">
    <property type="entry name" value="4'-phosphopantetheinyl transferase domain"/>
    <property type="match status" value="1"/>
</dbReference>
<evidence type="ECO:0000256" key="1">
    <source>
        <dbReference type="ARBA" id="ARBA00022516"/>
    </source>
</evidence>
<comment type="similarity">
    <text evidence="8">Belongs to the P-Pant transferase superfamily. AcpS family.</text>
</comment>
<keyword evidence="4 8" id="KW-0276">Fatty acid metabolism</keyword>
<dbReference type="RefSeq" id="WP_115578995.1">
    <property type="nucleotide sequence ID" value="NZ_NXLX01000008.1"/>
</dbReference>
<dbReference type="EMBL" id="NXLX01000008">
    <property type="protein sequence ID" value="RDU73887.1"/>
    <property type="molecule type" value="Genomic_DNA"/>
</dbReference>
<evidence type="ECO:0000313" key="10">
    <source>
        <dbReference type="EMBL" id="RDU73887.1"/>
    </source>
</evidence>
<dbReference type="Proteomes" id="UP000256695">
    <property type="component" value="Unassembled WGS sequence"/>
</dbReference>
<dbReference type="Pfam" id="PF01648">
    <property type="entry name" value="ACPS"/>
    <property type="match status" value="1"/>
</dbReference>
<comment type="function">
    <text evidence="8">Transfers the 4'-phosphopantetheine moiety from coenzyme A to a Ser of acyl-carrier-protein.</text>
</comment>
<dbReference type="InterPro" id="IPR004568">
    <property type="entry name" value="Ppantetheine-prot_Trfase_dom"/>
</dbReference>
<feature type="domain" description="4'-phosphopantetheinyl transferase" evidence="9">
    <location>
        <begin position="3"/>
        <end position="112"/>
    </location>
</feature>
<comment type="catalytic activity">
    <reaction evidence="8">
        <text>apo-[ACP] + CoA = holo-[ACP] + adenosine 3',5'-bisphosphate + H(+)</text>
        <dbReference type="Rhea" id="RHEA:12068"/>
        <dbReference type="Rhea" id="RHEA-COMP:9685"/>
        <dbReference type="Rhea" id="RHEA-COMP:9690"/>
        <dbReference type="ChEBI" id="CHEBI:15378"/>
        <dbReference type="ChEBI" id="CHEBI:29999"/>
        <dbReference type="ChEBI" id="CHEBI:57287"/>
        <dbReference type="ChEBI" id="CHEBI:58343"/>
        <dbReference type="ChEBI" id="CHEBI:64479"/>
        <dbReference type="EC" id="2.7.8.7"/>
    </reaction>
</comment>
<keyword evidence="6 8" id="KW-0443">Lipid metabolism</keyword>
<proteinExistence type="inferred from homology"/>
<dbReference type="NCBIfam" id="TIGR00556">
    <property type="entry name" value="pantethn_trn"/>
    <property type="match status" value="1"/>
</dbReference>
<evidence type="ECO:0000256" key="4">
    <source>
        <dbReference type="ARBA" id="ARBA00022832"/>
    </source>
</evidence>
<dbReference type="NCBIfam" id="TIGR00516">
    <property type="entry name" value="acpS"/>
    <property type="match status" value="1"/>
</dbReference>
<dbReference type="OrthoDB" id="517356at2"/>
<keyword evidence="2 8" id="KW-0808">Transferase</keyword>
<dbReference type="InterPro" id="IPR002582">
    <property type="entry name" value="ACPS"/>
</dbReference>
<evidence type="ECO:0000256" key="5">
    <source>
        <dbReference type="ARBA" id="ARBA00022842"/>
    </source>
</evidence>
<keyword evidence="3 8" id="KW-0479">Metal-binding</keyword>
<name>A0A3D8J8P9_9HELI</name>
<evidence type="ECO:0000256" key="3">
    <source>
        <dbReference type="ARBA" id="ARBA00022723"/>
    </source>
</evidence>
<dbReference type="SUPFAM" id="SSF56214">
    <property type="entry name" value="4'-phosphopantetheinyl transferase"/>
    <property type="match status" value="1"/>
</dbReference>